<dbReference type="GO" id="GO:0071596">
    <property type="term" value="P:ubiquitin-dependent protein catabolic process via the N-end rule pathway"/>
    <property type="evidence" value="ECO:0007669"/>
    <property type="project" value="UniProtKB-UniRule"/>
</dbReference>
<dbReference type="GO" id="GO:0016567">
    <property type="term" value="P:protein ubiquitination"/>
    <property type="evidence" value="ECO:0007669"/>
    <property type="project" value="UniProtKB-UniRule"/>
</dbReference>
<comment type="catalytic activity">
    <reaction evidence="1">
        <text>S-ubiquitinyl-[E2 ubiquitin-conjugating enzyme]-L-cysteine + [acceptor protein]-L-lysine = [E2 ubiquitin-conjugating enzyme]-L-cysteine + N(6)-ubiquitinyl-[acceptor protein]-L-lysine.</text>
        <dbReference type="EC" id="2.3.2.27"/>
    </reaction>
</comment>
<comment type="similarity">
    <text evidence="1">Belongs to the E3 ubiquitin-protein ligase UBR1-like family.</text>
</comment>
<evidence type="ECO:0000256" key="1">
    <source>
        <dbReference type="RuleBase" id="RU366018"/>
    </source>
</evidence>
<evidence type="ECO:0000313" key="2">
    <source>
        <dbReference type="EMBL" id="OBZ78671.1"/>
    </source>
</evidence>
<gene>
    <name evidence="2" type="ORF">A0H81_00259</name>
</gene>
<dbReference type="EMBL" id="LUGG01000001">
    <property type="protein sequence ID" value="OBZ78671.1"/>
    <property type="molecule type" value="Genomic_DNA"/>
</dbReference>
<comment type="pathway">
    <text evidence="1">Protein modification; protein ubiquitination.</text>
</comment>
<evidence type="ECO:0000313" key="3">
    <source>
        <dbReference type="Proteomes" id="UP000092993"/>
    </source>
</evidence>
<name>A0A1C7MP57_GRIFR</name>
<dbReference type="InterPro" id="IPR039164">
    <property type="entry name" value="UBR1-like"/>
</dbReference>
<proteinExistence type="inferred from homology"/>
<keyword evidence="1" id="KW-0833">Ubl conjugation pathway</keyword>
<dbReference type="PANTHER" id="PTHR21497:SF24">
    <property type="entry name" value="E3 UBIQUITIN-PROTEIN LIGASE UBR1"/>
    <property type="match status" value="1"/>
</dbReference>
<keyword evidence="1" id="KW-0808">Transferase</keyword>
<dbReference type="EC" id="2.3.2.27" evidence="1"/>
<reference evidence="2 3" key="1">
    <citation type="submission" date="2016-03" db="EMBL/GenBank/DDBJ databases">
        <title>Whole genome sequencing of Grifola frondosa 9006-11.</title>
        <authorList>
            <person name="Min B."/>
            <person name="Park H."/>
            <person name="Kim J.-G."/>
            <person name="Cho H."/>
            <person name="Oh Y.-L."/>
            <person name="Kong W.-S."/>
            <person name="Choi I.-G."/>
        </authorList>
    </citation>
    <scope>NUCLEOTIDE SEQUENCE [LARGE SCALE GENOMIC DNA]</scope>
    <source>
        <strain evidence="2 3">9006-11</strain>
    </source>
</reference>
<dbReference type="GO" id="GO:0000151">
    <property type="term" value="C:ubiquitin ligase complex"/>
    <property type="evidence" value="ECO:0007669"/>
    <property type="project" value="TreeGrafter"/>
</dbReference>
<keyword evidence="1" id="KW-0863">Zinc-finger</keyword>
<dbReference type="Proteomes" id="UP000092993">
    <property type="component" value="Unassembled WGS sequence"/>
</dbReference>
<dbReference type="GO" id="GO:0008270">
    <property type="term" value="F:zinc ion binding"/>
    <property type="evidence" value="ECO:0007669"/>
    <property type="project" value="UniProtKB-UniRule"/>
</dbReference>
<organism evidence="2 3">
    <name type="scientific">Grifola frondosa</name>
    <name type="common">Maitake</name>
    <name type="synonym">Polyporus frondosus</name>
    <dbReference type="NCBI Taxonomy" id="5627"/>
    <lineage>
        <taxon>Eukaryota</taxon>
        <taxon>Fungi</taxon>
        <taxon>Dikarya</taxon>
        <taxon>Basidiomycota</taxon>
        <taxon>Agaricomycotina</taxon>
        <taxon>Agaricomycetes</taxon>
        <taxon>Polyporales</taxon>
        <taxon>Grifolaceae</taxon>
        <taxon>Grifola</taxon>
    </lineage>
</organism>
<sequence length="198" mass="21931">MPGSRKYIFTPATRAEILSELYDAFWGPEKVVSVARIVRLMTVVCCVQAQQPGGCCDCGDPEAWRLPINCSYHPPFATTAEHPSTFAARTLQGTPKPMPKVISGPDLAPVKDYPYRCSVPPELRDSISRTIGYALDFALDTLDYSPIETVVPAGENDLRLQPTGDPLVHDQFSVIIWNDDKHSFDETASMNKDAKSWI</sequence>
<protein>
    <recommendedName>
        <fullName evidence="1">E3 ubiquitin-protein ligase</fullName>
        <ecNumber evidence="1">2.3.2.27</ecNumber>
    </recommendedName>
</protein>
<dbReference type="GO" id="GO:0061630">
    <property type="term" value="F:ubiquitin protein ligase activity"/>
    <property type="evidence" value="ECO:0007669"/>
    <property type="project" value="UniProtKB-UniRule"/>
</dbReference>
<dbReference type="GO" id="GO:0005737">
    <property type="term" value="C:cytoplasm"/>
    <property type="evidence" value="ECO:0007669"/>
    <property type="project" value="TreeGrafter"/>
</dbReference>
<dbReference type="AlphaFoldDB" id="A0A1C7MP57"/>
<comment type="caution">
    <text evidence="2">The sequence shown here is derived from an EMBL/GenBank/DDBJ whole genome shotgun (WGS) entry which is preliminary data.</text>
</comment>
<keyword evidence="1" id="KW-0862">Zinc</keyword>
<dbReference type="Gene3D" id="2.10.110.30">
    <property type="match status" value="1"/>
</dbReference>
<dbReference type="PANTHER" id="PTHR21497">
    <property type="entry name" value="UBIQUITIN LIGASE E3 ALPHA-RELATED"/>
    <property type="match status" value="1"/>
</dbReference>
<accession>A0A1C7MP57</accession>
<dbReference type="STRING" id="5627.A0A1C7MP57"/>
<dbReference type="OrthoDB" id="26387at2759"/>
<keyword evidence="3" id="KW-1185">Reference proteome</keyword>
<keyword evidence="1" id="KW-0479">Metal-binding</keyword>
<comment type="function">
    <text evidence="1">Ubiquitin ligase protein which is a component of the N-end rule pathway. Recognizes and binds to proteins bearing specific N-terminal residues that are destabilizing according to the N-end rule, leading to their ubiquitination and subsequent degradation.</text>
</comment>